<gene>
    <name evidence="3" type="ORF">BYL167_LOCUS44796</name>
    <name evidence="2" type="ORF">CJN711_LOCUS34614</name>
</gene>
<dbReference type="EMBL" id="CAJOBH010122596">
    <property type="protein sequence ID" value="CAF4718968.1"/>
    <property type="molecule type" value="Genomic_DNA"/>
</dbReference>
<comment type="caution">
    <text evidence="2">The sequence shown here is derived from an EMBL/GenBank/DDBJ whole genome shotgun (WGS) entry which is preliminary data.</text>
</comment>
<feature type="non-terminal residue" evidence="2">
    <location>
        <position position="1"/>
    </location>
</feature>
<evidence type="ECO:0000256" key="1">
    <source>
        <dbReference type="SAM" id="MobiDB-lite"/>
    </source>
</evidence>
<reference evidence="2" key="1">
    <citation type="submission" date="2021-02" db="EMBL/GenBank/DDBJ databases">
        <authorList>
            <person name="Nowell W R."/>
        </authorList>
    </citation>
    <scope>NUCLEOTIDE SEQUENCE</scope>
</reference>
<name>A0A816AHD0_9BILA</name>
<dbReference type="AlphaFoldDB" id="A0A816AHD0"/>
<proteinExistence type="predicted"/>
<evidence type="ECO:0000313" key="3">
    <source>
        <dbReference type="EMBL" id="CAF4718968.1"/>
    </source>
</evidence>
<accession>A0A816AHD0</accession>
<protein>
    <submittedName>
        <fullName evidence="2">Uncharacterized protein</fullName>
    </submittedName>
</protein>
<dbReference type="Proteomes" id="UP000681967">
    <property type="component" value="Unassembled WGS sequence"/>
</dbReference>
<sequence>SSVSSSNTGQQLISSPSTQPRVCRCPYQGLRHLESIWTDTNLNGIQYSEQHQTTVQTAQSANQLQHLHVNSDNNPIERAVAINNVLPHPLWVHHEMFAENGLIDRFKEVINDFIQCPGRQYAYDANMRWSIEHCNEIRFSVAISIKEPTDIV</sequence>
<dbReference type="EMBL" id="CAJNOV010016821">
    <property type="protein sequence ID" value="CAF1596219.1"/>
    <property type="molecule type" value="Genomic_DNA"/>
</dbReference>
<organism evidence="2 4">
    <name type="scientific">Rotaria magnacalcarata</name>
    <dbReference type="NCBI Taxonomy" id="392030"/>
    <lineage>
        <taxon>Eukaryota</taxon>
        <taxon>Metazoa</taxon>
        <taxon>Spiralia</taxon>
        <taxon>Gnathifera</taxon>
        <taxon>Rotifera</taxon>
        <taxon>Eurotatoria</taxon>
        <taxon>Bdelloidea</taxon>
        <taxon>Philodinida</taxon>
        <taxon>Philodinidae</taxon>
        <taxon>Rotaria</taxon>
    </lineage>
</organism>
<evidence type="ECO:0000313" key="4">
    <source>
        <dbReference type="Proteomes" id="UP000663855"/>
    </source>
</evidence>
<dbReference type="Proteomes" id="UP000663855">
    <property type="component" value="Unassembled WGS sequence"/>
</dbReference>
<evidence type="ECO:0000313" key="2">
    <source>
        <dbReference type="EMBL" id="CAF1596219.1"/>
    </source>
</evidence>
<feature type="region of interest" description="Disordered" evidence="1">
    <location>
        <begin position="1"/>
        <end position="20"/>
    </location>
</feature>